<dbReference type="PANTHER" id="PTHR10859">
    <property type="entry name" value="GLYCOSYL TRANSFERASE"/>
    <property type="match status" value="1"/>
</dbReference>
<dbReference type="GO" id="GO:0016740">
    <property type="term" value="F:transferase activity"/>
    <property type="evidence" value="ECO:0007669"/>
    <property type="project" value="UniProtKB-KW"/>
</dbReference>
<proteinExistence type="predicted"/>
<dbReference type="GO" id="GO:0006487">
    <property type="term" value="P:protein N-linked glycosylation"/>
    <property type="evidence" value="ECO:0007669"/>
    <property type="project" value="TreeGrafter"/>
</dbReference>
<gene>
    <name evidence="2" type="ORF">EAX61_06550</name>
</gene>
<comment type="caution">
    <text evidence="2">The sequence shown here is derived from an EMBL/GenBank/DDBJ whole genome shotgun (WGS) entry which is preliminary data.</text>
</comment>
<dbReference type="InterPro" id="IPR001173">
    <property type="entry name" value="Glyco_trans_2-like"/>
</dbReference>
<evidence type="ECO:0000259" key="1">
    <source>
        <dbReference type="Pfam" id="PF00535"/>
    </source>
</evidence>
<dbReference type="Proteomes" id="UP000281985">
    <property type="component" value="Unassembled WGS sequence"/>
</dbReference>
<keyword evidence="3" id="KW-1185">Reference proteome</keyword>
<organism evidence="2 3">
    <name type="scientific">Dokdonia sinensis</name>
    <dbReference type="NCBI Taxonomy" id="2479847"/>
    <lineage>
        <taxon>Bacteria</taxon>
        <taxon>Pseudomonadati</taxon>
        <taxon>Bacteroidota</taxon>
        <taxon>Flavobacteriia</taxon>
        <taxon>Flavobacteriales</taxon>
        <taxon>Flavobacteriaceae</taxon>
        <taxon>Dokdonia</taxon>
    </lineage>
</organism>
<dbReference type="AlphaFoldDB" id="A0A3M0G8J2"/>
<accession>A0A3M0G8J2</accession>
<reference evidence="2 3" key="1">
    <citation type="submission" date="2018-10" db="EMBL/GenBank/DDBJ databases">
        <title>Dokdonia luteus sp. nov., isolated from sea water.</title>
        <authorList>
            <person name="Zhou L.Y."/>
            <person name="Du Z.J."/>
        </authorList>
    </citation>
    <scope>NUCLEOTIDE SEQUENCE [LARGE SCALE GENOMIC DNA]</scope>
    <source>
        <strain evidence="2 3">SH27</strain>
    </source>
</reference>
<feature type="domain" description="Glycosyltransferase 2-like" evidence="1">
    <location>
        <begin position="6"/>
        <end position="174"/>
    </location>
</feature>
<sequence length="251" mass="28527">MTKPFIIIPCYNEAQRFDHDAFWEYYGQLDGYHFVFVDDGSSDGTKLMFEDAATSTALSTSFAKANIHLVTLTENRGKGEAVRAGALYAIEQGASHIAYFDADFAAPLTEVKLLWKAMQADTKRILILGSRLYRAGANIERRAKRHYLGRVFATIIGTFILKTPVFDTQCGAKLMTSDCAKLVFANSFASRWLFDVEILVRLQKKLTRKEMLEQVYEQPLTTWIEKGDSKIRFVDVLKLPGQLITIYLRTR</sequence>
<dbReference type="RefSeq" id="WP_121916881.1">
    <property type="nucleotide sequence ID" value="NZ_REFV01000005.1"/>
</dbReference>
<dbReference type="OrthoDB" id="952827at2"/>
<dbReference type="InterPro" id="IPR029044">
    <property type="entry name" value="Nucleotide-diphossugar_trans"/>
</dbReference>
<evidence type="ECO:0000313" key="2">
    <source>
        <dbReference type="EMBL" id="RMB60477.1"/>
    </source>
</evidence>
<dbReference type="EMBL" id="REFV01000005">
    <property type="protein sequence ID" value="RMB60477.1"/>
    <property type="molecule type" value="Genomic_DNA"/>
</dbReference>
<evidence type="ECO:0000313" key="3">
    <source>
        <dbReference type="Proteomes" id="UP000281985"/>
    </source>
</evidence>
<dbReference type="SUPFAM" id="SSF53448">
    <property type="entry name" value="Nucleotide-diphospho-sugar transferases"/>
    <property type="match status" value="1"/>
</dbReference>
<dbReference type="Gene3D" id="3.90.550.10">
    <property type="entry name" value="Spore Coat Polysaccharide Biosynthesis Protein SpsA, Chain A"/>
    <property type="match status" value="1"/>
</dbReference>
<name>A0A3M0G8J2_9FLAO</name>
<dbReference type="Pfam" id="PF00535">
    <property type="entry name" value="Glycos_transf_2"/>
    <property type="match status" value="1"/>
</dbReference>
<dbReference type="PANTHER" id="PTHR10859:SF91">
    <property type="entry name" value="DOLICHYL-PHOSPHATE BETA-GLUCOSYLTRANSFERASE"/>
    <property type="match status" value="1"/>
</dbReference>
<keyword evidence="2" id="KW-0808">Transferase</keyword>
<protein>
    <submittedName>
        <fullName evidence="2">Glycosyltransferase</fullName>
    </submittedName>
</protein>